<dbReference type="GO" id="GO:0005840">
    <property type="term" value="C:ribosome"/>
    <property type="evidence" value="ECO:0007669"/>
    <property type="project" value="UniProtKB-KW"/>
</dbReference>
<comment type="caution">
    <text evidence="11">The sequence shown here is derived from an EMBL/GenBank/DDBJ whole genome shotgun (WGS) entry which is preliminary data.</text>
</comment>
<evidence type="ECO:0000256" key="9">
    <source>
        <dbReference type="HAMAP-Rule" id="MF_00773"/>
    </source>
</evidence>
<evidence type="ECO:0000256" key="6">
    <source>
        <dbReference type="ARBA" id="ARBA00022884"/>
    </source>
</evidence>
<protein>
    <recommendedName>
        <fullName evidence="9">Large ribosomal subunit protein eL24</fullName>
    </recommendedName>
</protein>
<dbReference type="Gene3D" id="2.30.170.20">
    <property type="entry name" value="Ribosomal protein L24e"/>
    <property type="match status" value="1"/>
</dbReference>
<name>A0A2R7Y3X8_9CREN</name>
<sequence length="64" mass="7049">MVKVGKCSFCGGDISPGTGVMLVKNDGTILHFCSSKCFKSFKLGRDPKRTPWSSYFLSRKQASK</sequence>
<dbReference type="InterPro" id="IPR011017">
    <property type="entry name" value="TRASH_dom"/>
</dbReference>
<evidence type="ECO:0000256" key="5">
    <source>
        <dbReference type="ARBA" id="ARBA00022833"/>
    </source>
</evidence>
<keyword evidence="8 9" id="KW-0687">Ribonucleoprotein</keyword>
<dbReference type="InterPro" id="IPR000988">
    <property type="entry name" value="Ribosomal_eL24-rel_N"/>
</dbReference>
<dbReference type="GO" id="GO:0006412">
    <property type="term" value="P:translation"/>
    <property type="evidence" value="ECO:0007669"/>
    <property type="project" value="UniProtKB-UniRule"/>
</dbReference>
<dbReference type="GO" id="GO:0019843">
    <property type="term" value="F:rRNA binding"/>
    <property type="evidence" value="ECO:0007669"/>
    <property type="project" value="UniProtKB-UniRule"/>
</dbReference>
<dbReference type="InterPro" id="IPR056366">
    <property type="entry name" value="Ribosomal_eL24"/>
</dbReference>
<gene>
    <name evidence="9" type="primary">rpl24e</name>
    <name evidence="11" type="ORF">B7O98_05990</name>
</gene>
<evidence type="ECO:0000313" key="12">
    <source>
        <dbReference type="Proteomes" id="UP000244093"/>
    </source>
</evidence>
<keyword evidence="3 9" id="KW-0699">rRNA-binding</keyword>
<dbReference type="InterPro" id="IPR055345">
    <property type="entry name" value="Ribosomal_eL24-rel_arc"/>
</dbReference>
<feature type="binding site" evidence="9">
    <location>
        <position position="10"/>
    </location>
    <ligand>
        <name>Zn(2+)</name>
        <dbReference type="ChEBI" id="CHEBI:29105"/>
    </ligand>
</feature>
<feature type="domain" description="TRASH" evidence="10">
    <location>
        <begin position="7"/>
        <end position="45"/>
    </location>
</feature>
<keyword evidence="7 9" id="KW-0689">Ribosomal protein</keyword>
<evidence type="ECO:0000259" key="10">
    <source>
        <dbReference type="SMART" id="SM00746"/>
    </source>
</evidence>
<keyword evidence="2 9" id="KW-0479">Metal-binding</keyword>
<keyword evidence="4 9" id="KW-0863">Zinc-finger</keyword>
<keyword evidence="6 9" id="KW-0694">RNA-binding</keyword>
<accession>A0A2R7Y3X8</accession>
<evidence type="ECO:0000256" key="1">
    <source>
        <dbReference type="ARBA" id="ARBA00005647"/>
    </source>
</evidence>
<dbReference type="GO" id="GO:0003735">
    <property type="term" value="F:structural constituent of ribosome"/>
    <property type="evidence" value="ECO:0007669"/>
    <property type="project" value="InterPro"/>
</dbReference>
<feature type="binding site" evidence="9">
    <location>
        <position position="33"/>
    </location>
    <ligand>
        <name>Zn(2+)</name>
        <dbReference type="ChEBI" id="CHEBI:29105"/>
    </ligand>
</feature>
<feature type="zinc finger region" description="C4-type" evidence="9">
    <location>
        <begin position="7"/>
        <end position="37"/>
    </location>
</feature>
<comment type="similarity">
    <text evidence="1 9">Belongs to the eukaryotic ribosomal protein eL24 family.</text>
</comment>
<dbReference type="PANTHER" id="PTHR10792">
    <property type="entry name" value="60S RIBOSOMAL PROTEIN L24"/>
    <property type="match status" value="1"/>
</dbReference>
<dbReference type="GO" id="GO:0008270">
    <property type="term" value="F:zinc ion binding"/>
    <property type="evidence" value="ECO:0007669"/>
    <property type="project" value="UniProtKB-UniRule"/>
</dbReference>
<dbReference type="SMART" id="SM00746">
    <property type="entry name" value="TRASH"/>
    <property type="match status" value="1"/>
</dbReference>
<dbReference type="AlphaFoldDB" id="A0A2R7Y3X8"/>
<dbReference type="InterPro" id="IPR038630">
    <property type="entry name" value="L24e/L24_sf"/>
</dbReference>
<evidence type="ECO:0000256" key="8">
    <source>
        <dbReference type="ARBA" id="ARBA00023274"/>
    </source>
</evidence>
<dbReference type="EMBL" id="NBVN01000004">
    <property type="protein sequence ID" value="PUA32218.1"/>
    <property type="molecule type" value="Genomic_DNA"/>
</dbReference>
<dbReference type="GO" id="GO:1990904">
    <property type="term" value="C:ribonucleoprotein complex"/>
    <property type="evidence" value="ECO:0007669"/>
    <property type="project" value="UniProtKB-KW"/>
</dbReference>
<proteinExistence type="inferred from homology"/>
<dbReference type="NCBIfam" id="NF034186">
    <property type="entry name" value="PRK14891.1-1"/>
    <property type="match status" value="1"/>
</dbReference>
<dbReference type="HAMAP" id="MF_00773">
    <property type="entry name" value="Ribosomal_eL24"/>
    <property type="match status" value="1"/>
</dbReference>
<reference evidence="11 12" key="1">
    <citation type="journal article" date="2018" name="Syst. Appl. Microbiol.">
        <title>A new symbiotic nanoarchaeote (Candidatus Nanoclepta minutus) and its host (Zestosphaera tikiterensis gen. nov., sp. nov.) from a New Zealand hot spring.</title>
        <authorList>
            <person name="St John E."/>
            <person name="Liu Y."/>
            <person name="Podar M."/>
            <person name="Stott M.B."/>
            <person name="Meneghin J."/>
            <person name="Chen Z."/>
            <person name="Lagutin K."/>
            <person name="Mitchell K."/>
            <person name="Reysenbach A.L."/>
        </authorList>
    </citation>
    <scope>NUCLEOTIDE SEQUENCE [LARGE SCALE GENOMIC DNA]</scope>
    <source>
        <strain evidence="11">NZ3</strain>
    </source>
</reference>
<dbReference type="PANTHER" id="PTHR10792:SF1">
    <property type="entry name" value="RIBOSOMAL PROTEIN L24"/>
    <property type="match status" value="1"/>
</dbReference>
<keyword evidence="5 9" id="KW-0862">Zinc</keyword>
<evidence type="ECO:0000256" key="7">
    <source>
        <dbReference type="ARBA" id="ARBA00022980"/>
    </source>
</evidence>
<dbReference type="Proteomes" id="UP000244093">
    <property type="component" value="Unassembled WGS sequence"/>
</dbReference>
<comment type="subunit">
    <text evidence="9">Part of the 50S ribosomal subunit. Forms a cluster with proteins L3 and L14.</text>
</comment>
<organism evidence="11 12">
    <name type="scientific">Zestosphaera tikiterensis</name>
    <dbReference type="NCBI Taxonomy" id="1973259"/>
    <lineage>
        <taxon>Archaea</taxon>
        <taxon>Thermoproteota</taxon>
        <taxon>Thermoprotei</taxon>
        <taxon>Desulfurococcales</taxon>
        <taxon>Desulfurococcaceae</taxon>
        <taxon>Zestosphaera</taxon>
    </lineage>
</organism>
<evidence type="ECO:0000256" key="4">
    <source>
        <dbReference type="ARBA" id="ARBA00022771"/>
    </source>
</evidence>
<dbReference type="Pfam" id="PF01246">
    <property type="entry name" value="Ribosomal_L24e"/>
    <property type="match status" value="1"/>
</dbReference>
<comment type="function">
    <text evidence="9">Binds to the 23S rRNA.</text>
</comment>
<feature type="binding site" evidence="9">
    <location>
        <position position="37"/>
    </location>
    <ligand>
        <name>Zn(2+)</name>
        <dbReference type="ChEBI" id="CHEBI:29105"/>
    </ligand>
</feature>
<dbReference type="SUPFAM" id="SSF57716">
    <property type="entry name" value="Glucocorticoid receptor-like (DNA-binding domain)"/>
    <property type="match status" value="1"/>
</dbReference>
<evidence type="ECO:0000313" key="11">
    <source>
        <dbReference type="EMBL" id="PUA32218.1"/>
    </source>
</evidence>
<feature type="binding site" evidence="9">
    <location>
        <position position="7"/>
    </location>
    <ligand>
        <name>Zn(2+)</name>
        <dbReference type="ChEBI" id="CHEBI:29105"/>
    </ligand>
</feature>
<evidence type="ECO:0000256" key="2">
    <source>
        <dbReference type="ARBA" id="ARBA00022723"/>
    </source>
</evidence>
<evidence type="ECO:0000256" key="3">
    <source>
        <dbReference type="ARBA" id="ARBA00022730"/>
    </source>
</evidence>
<comment type="cofactor">
    <cofactor evidence="9">
        <name>Zn(2+)</name>
        <dbReference type="ChEBI" id="CHEBI:29105"/>
    </cofactor>
    <text evidence="9">Binds 1 zinc ion per subunit.</text>
</comment>
<dbReference type="CDD" id="cd00472">
    <property type="entry name" value="Ribosomal_L24e_L24"/>
    <property type="match status" value="1"/>
</dbReference>